<dbReference type="InterPro" id="IPR050553">
    <property type="entry name" value="Thioredoxin_ResA/DsbE_sf"/>
</dbReference>
<feature type="chain" id="PRO_5039713870" evidence="7">
    <location>
        <begin position="21"/>
        <end position="197"/>
    </location>
</feature>
<dbReference type="GO" id="GO:0030313">
    <property type="term" value="C:cell envelope"/>
    <property type="evidence" value="ECO:0007669"/>
    <property type="project" value="UniProtKB-SubCell"/>
</dbReference>
<dbReference type="CDD" id="cd02966">
    <property type="entry name" value="TlpA_like_family"/>
    <property type="match status" value="1"/>
</dbReference>
<keyword evidence="3" id="KW-0735">Signal-anchor</keyword>
<dbReference type="PROSITE" id="PS51352">
    <property type="entry name" value="THIOREDOXIN_2"/>
    <property type="match status" value="1"/>
</dbReference>
<evidence type="ECO:0000256" key="5">
    <source>
        <dbReference type="ARBA" id="ARBA00023284"/>
    </source>
</evidence>
<dbReference type="OrthoDB" id="25753at2"/>
<dbReference type="PANTHER" id="PTHR42852">
    <property type="entry name" value="THIOL:DISULFIDE INTERCHANGE PROTEIN DSBE"/>
    <property type="match status" value="1"/>
</dbReference>
<dbReference type="PANTHER" id="PTHR42852:SF6">
    <property type="entry name" value="THIOL:DISULFIDE INTERCHANGE PROTEIN DSBE"/>
    <property type="match status" value="1"/>
</dbReference>
<evidence type="ECO:0000256" key="7">
    <source>
        <dbReference type="SAM" id="SignalP"/>
    </source>
</evidence>
<dbReference type="AlphaFoldDB" id="A0A2N6SCS4"/>
<comment type="caution">
    <text evidence="9">The sequence shown here is derived from an EMBL/GenBank/DDBJ whole genome shotgun (WGS) entry which is preliminary data.</text>
</comment>
<organism evidence="9 10">
    <name type="scientific">Gemella sanguinis</name>
    <dbReference type="NCBI Taxonomy" id="84135"/>
    <lineage>
        <taxon>Bacteria</taxon>
        <taxon>Bacillati</taxon>
        <taxon>Bacillota</taxon>
        <taxon>Bacilli</taxon>
        <taxon>Bacillales</taxon>
        <taxon>Gemellaceae</taxon>
        <taxon>Gemella</taxon>
    </lineage>
</organism>
<evidence type="ECO:0000256" key="4">
    <source>
        <dbReference type="ARBA" id="ARBA00023157"/>
    </source>
</evidence>
<dbReference type="RefSeq" id="WP_102190283.1">
    <property type="nucleotide sequence ID" value="NZ_PNGT01000012.1"/>
</dbReference>
<dbReference type="InterPro" id="IPR013740">
    <property type="entry name" value="Redoxin"/>
</dbReference>
<dbReference type="Proteomes" id="UP000235670">
    <property type="component" value="Unassembled WGS sequence"/>
</dbReference>
<comment type="subcellular location">
    <subcellularLocation>
        <location evidence="1">Cell envelope</location>
    </subcellularLocation>
</comment>
<dbReference type="Pfam" id="PF08534">
    <property type="entry name" value="Redoxin"/>
    <property type="match status" value="1"/>
</dbReference>
<keyword evidence="4" id="KW-1015">Disulfide bond</keyword>
<evidence type="ECO:0000313" key="10">
    <source>
        <dbReference type="Proteomes" id="UP000235670"/>
    </source>
</evidence>
<feature type="compositionally biased region" description="Basic and acidic residues" evidence="6">
    <location>
        <begin position="45"/>
        <end position="54"/>
    </location>
</feature>
<dbReference type="Gene3D" id="3.40.30.10">
    <property type="entry name" value="Glutaredoxin"/>
    <property type="match status" value="1"/>
</dbReference>
<keyword evidence="5" id="KW-0676">Redox-active center</keyword>
<keyword evidence="2" id="KW-0201">Cytochrome c-type biogenesis</keyword>
<evidence type="ECO:0000256" key="1">
    <source>
        <dbReference type="ARBA" id="ARBA00004196"/>
    </source>
</evidence>
<dbReference type="InterPro" id="IPR013766">
    <property type="entry name" value="Thioredoxin_domain"/>
</dbReference>
<dbReference type="GO" id="GO:0017004">
    <property type="term" value="P:cytochrome complex assembly"/>
    <property type="evidence" value="ECO:0007669"/>
    <property type="project" value="UniProtKB-KW"/>
</dbReference>
<proteinExistence type="predicted"/>
<feature type="region of interest" description="Disordered" evidence="6">
    <location>
        <begin position="24"/>
        <end position="54"/>
    </location>
</feature>
<reference evidence="9 10" key="1">
    <citation type="submission" date="2017-09" db="EMBL/GenBank/DDBJ databases">
        <title>Bacterial strain isolated from the female urinary microbiota.</title>
        <authorList>
            <person name="Thomas-White K."/>
            <person name="Kumar N."/>
            <person name="Forster S."/>
            <person name="Putonti C."/>
            <person name="Lawley T."/>
            <person name="Wolfe A.J."/>
        </authorList>
    </citation>
    <scope>NUCLEOTIDE SEQUENCE [LARGE SCALE GENOMIC DNA]</scope>
    <source>
        <strain evidence="9 10">UMB0186</strain>
    </source>
</reference>
<evidence type="ECO:0000256" key="6">
    <source>
        <dbReference type="SAM" id="MobiDB-lite"/>
    </source>
</evidence>
<accession>A0A2N6SCS4</accession>
<keyword evidence="3" id="KW-0812">Transmembrane</keyword>
<keyword evidence="7" id="KW-0732">Signal</keyword>
<dbReference type="PROSITE" id="PS51257">
    <property type="entry name" value="PROKAR_LIPOPROTEIN"/>
    <property type="match status" value="1"/>
</dbReference>
<protein>
    <submittedName>
        <fullName evidence="9">Thioredoxin</fullName>
    </submittedName>
</protein>
<dbReference type="EMBL" id="PNGT01000012">
    <property type="protein sequence ID" value="PMC51689.1"/>
    <property type="molecule type" value="Genomic_DNA"/>
</dbReference>
<dbReference type="STRING" id="84135.GCA_001052115_00161"/>
<feature type="compositionally biased region" description="Low complexity" evidence="6">
    <location>
        <begin position="24"/>
        <end position="44"/>
    </location>
</feature>
<evidence type="ECO:0000259" key="8">
    <source>
        <dbReference type="PROSITE" id="PS51352"/>
    </source>
</evidence>
<evidence type="ECO:0000256" key="3">
    <source>
        <dbReference type="ARBA" id="ARBA00022968"/>
    </source>
</evidence>
<gene>
    <name evidence="9" type="ORF">CJ218_08610</name>
</gene>
<dbReference type="InterPro" id="IPR036249">
    <property type="entry name" value="Thioredoxin-like_sf"/>
</dbReference>
<feature type="domain" description="Thioredoxin" evidence="8">
    <location>
        <begin position="47"/>
        <end position="197"/>
    </location>
</feature>
<name>A0A2N6SCS4_9BACL</name>
<sequence>MKKLSILTATLLSGALVLTACSKTQSNSSEQNNSSSSSSSSSNSTEEKKTRQAFDFSAMDKDGNTVKLSNYKGKKVYINVWASWCGPCIREMPELEKAYQKLKDKEDVVFLSITSPSDDVFKNQSPQDKDKATILAKAQELGVTYPVLFDVNDRFLVNYTIRSFPTHIFINSDGTISNQISGALTESALEEEISKIK</sequence>
<evidence type="ECO:0000313" key="9">
    <source>
        <dbReference type="EMBL" id="PMC51689.1"/>
    </source>
</evidence>
<feature type="signal peptide" evidence="7">
    <location>
        <begin position="1"/>
        <end position="20"/>
    </location>
</feature>
<evidence type="ECO:0000256" key="2">
    <source>
        <dbReference type="ARBA" id="ARBA00022748"/>
    </source>
</evidence>
<dbReference type="SUPFAM" id="SSF52833">
    <property type="entry name" value="Thioredoxin-like"/>
    <property type="match status" value="1"/>
</dbReference>
<dbReference type="GO" id="GO:0016491">
    <property type="term" value="F:oxidoreductase activity"/>
    <property type="evidence" value="ECO:0007669"/>
    <property type="project" value="InterPro"/>
</dbReference>